<name>A0A1W9KQB9_9BURK</name>
<dbReference type="SUPFAM" id="SSF48452">
    <property type="entry name" value="TPR-like"/>
    <property type="match status" value="1"/>
</dbReference>
<organism evidence="3 4">
    <name type="scientific">Rhodoferax ferrireducens</name>
    <dbReference type="NCBI Taxonomy" id="192843"/>
    <lineage>
        <taxon>Bacteria</taxon>
        <taxon>Pseudomonadati</taxon>
        <taxon>Pseudomonadota</taxon>
        <taxon>Betaproteobacteria</taxon>
        <taxon>Burkholderiales</taxon>
        <taxon>Comamonadaceae</taxon>
        <taxon>Rhodoferax</taxon>
    </lineage>
</organism>
<accession>A0A1W9KQB9</accession>
<dbReference type="InterPro" id="IPR011990">
    <property type="entry name" value="TPR-like_helical_dom_sf"/>
</dbReference>
<dbReference type="EMBL" id="MTEI01000018">
    <property type="protein sequence ID" value="OQW86348.1"/>
    <property type="molecule type" value="Genomic_DNA"/>
</dbReference>
<reference evidence="3 4" key="1">
    <citation type="submission" date="2017-01" db="EMBL/GenBank/DDBJ databases">
        <title>Novel large sulfur bacteria in the metagenomes of groundwater-fed chemosynthetic microbial mats in the Lake Huron basin.</title>
        <authorList>
            <person name="Sharrar A.M."/>
            <person name="Flood B.E."/>
            <person name="Bailey J.V."/>
            <person name="Jones D.S."/>
            <person name="Biddanda B."/>
            <person name="Ruberg S.A."/>
            <person name="Marcus D.N."/>
            <person name="Dick G.J."/>
        </authorList>
    </citation>
    <scope>NUCLEOTIDE SEQUENCE [LARGE SCALE GENOMIC DNA]</scope>
    <source>
        <strain evidence="3">A7</strain>
    </source>
</reference>
<feature type="compositionally biased region" description="Low complexity" evidence="2">
    <location>
        <begin position="121"/>
        <end position="142"/>
    </location>
</feature>
<comment type="caution">
    <text evidence="3">The sequence shown here is derived from an EMBL/GenBank/DDBJ whole genome shotgun (WGS) entry which is preliminary data.</text>
</comment>
<evidence type="ECO:0000256" key="1">
    <source>
        <dbReference type="PROSITE-ProRule" id="PRU00339"/>
    </source>
</evidence>
<gene>
    <name evidence="3" type="ORF">BWK72_17825</name>
</gene>
<dbReference type="Pfam" id="PF00515">
    <property type="entry name" value="TPR_1"/>
    <property type="match status" value="1"/>
</dbReference>
<dbReference type="SMART" id="SM00028">
    <property type="entry name" value="TPR"/>
    <property type="match status" value="1"/>
</dbReference>
<dbReference type="Gene3D" id="1.25.40.10">
    <property type="entry name" value="Tetratricopeptide repeat domain"/>
    <property type="match status" value="1"/>
</dbReference>
<evidence type="ECO:0000256" key="2">
    <source>
        <dbReference type="SAM" id="MobiDB-lite"/>
    </source>
</evidence>
<dbReference type="InterPro" id="IPR019734">
    <property type="entry name" value="TPR_rpt"/>
</dbReference>
<keyword evidence="1" id="KW-0802">TPR repeat</keyword>
<dbReference type="Proteomes" id="UP000192505">
    <property type="component" value="Unassembled WGS sequence"/>
</dbReference>
<evidence type="ECO:0000313" key="3">
    <source>
        <dbReference type="EMBL" id="OQW86348.1"/>
    </source>
</evidence>
<feature type="region of interest" description="Disordered" evidence="2">
    <location>
        <begin position="116"/>
        <end position="152"/>
    </location>
</feature>
<proteinExistence type="predicted"/>
<dbReference type="PROSITE" id="PS50005">
    <property type="entry name" value="TPR"/>
    <property type="match status" value="1"/>
</dbReference>
<feature type="repeat" description="TPR" evidence="1">
    <location>
        <begin position="283"/>
        <end position="316"/>
    </location>
</feature>
<dbReference type="AlphaFoldDB" id="A0A1W9KQB9"/>
<protein>
    <submittedName>
        <fullName evidence="3">Uncharacterized protein</fullName>
    </submittedName>
</protein>
<sequence>MALAISLGMAQGGTMSVINKMLRDLDSRQPGEALNALRSPGARAGLTAGTAAVGARGVTAGKSANQPGWVWRAGLLLVAVLAAVLWWASQSSTPPSVLATPPVAAVRLPEPAVSQIDGDRVQPQVAAQPASPPASIASVSAPAPAPATVPAPASRAVAEPRAVQPGVTAVPQVPVKAVAVSVHVAQAVGAGAPAAPPELPKPRLPAATEVLAQAQERWNLGEPNAALGLLQSAVSRLEPAGASEATALAALTREYVRMTLSQGQLTAAWSMLTRLELPLAGVADIWALRGNVAQRLGRHPEAVQAYLKALELRPNEPRWMLGAAVSLAQQGQTGPAGELAEMARQAGGLRPDVANYLRQLGVVLRAD</sequence>
<evidence type="ECO:0000313" key="4">
    <source>
        <dbReference type="Proteomes" id="UP000192505"/>
    </source>
</evidence>